<dbReference type="AlphaFoldDB" id="A0A9W8W5Q7"/>
<protein>
    <recommendedName>
        <fullName evidence="1">C2H2-type domain-containing protein</fullName>
    </recommendedName>
</protein>
<feature type="domain" description="C2H2-type" evidence="1">
    <location>
        <begin position="62"/>
        <end position="90"/>
    </location>
</feature>
<dbReference type="SMART" id="SM00355">
    <property type="entry name" value="ZnF_C2H2"/>
    <property type="match status" value="2"/>
</dbReference>
<gene>
    <name evidence="2" type="ORF">N0V84_009714</name>
</gene>
<comment type="caution">
    <text evidence="2">The sequence shown here is derived from an EMBL/GenBank/DDBJ whole genome shotgun (WGS) entry which is preliminary data.</text>
</comment>
<evidence type="ECO:0000313" key="2">
    <source>
        <dbReference type="EMBL" id="KAJ4312860.1"/>
    </source>
</evidence>
<reference evidence="2" key="1">
    <citation type="submission" date="2022-10" db="EMBL/GenBank/DDBJ databases">
        <title>Tapping the CABI collections for fungal endophytes: first genome assemblies for Collariella, Neodidymelliopsis, Ascochyta clinopodiicola, Didymella pomorum, Didymosphaeria variabile, Neocosmospora piperis and Neocucurbitaria cava.</title>
        <authorList>
            <person name="Hill R."/>
        </authorList>
    </citation>
    <scope>NUCLEOTIDE SEQUENCE</scope>
    <source>
        <strain evidence="2">IMI 366586</strain>
    </source>
</reference>
<dbReference type="EMBL" id="JAPEUR010000276">
    <property type="protein sequence ID" value="KAJ4312860.1"/>
    <property type="molecule type" value="Genomic_DNA"/>
</dbReference>
<name>A0A9W8W5Q7_9HYPO</name>
<evidence type="ECO:0000259" key="1">
    <source>
        <dbReference type="SMART" id="SM00355"/>
    </source>
</evidence>
<accession>A0A9W8W5Q7</accession>
<dbReference type="Gene3D" id="3.30.160.60">
    <property type="entry name" value="Classic Zinc Finger"/>
    <property type="match status" value="1"/>
</dbReference>
<dbReference type="OrthoDB" id="2687452at2759"/>
<sequence length="153" mass="18468">MPDPYLNGHLMEPPQDLAESSQVPEIFFCLHSGCKAKPFKRAADLQRHYRNAHVPEPLKEQHFCDYSRCSRYREPFSRRDHLRDHLRQYHREDIPKRNAVIKKEWLEGRESASSWWRCVRCLARVYVSENDFECPKCKTACEPMRKEKRRQKH</sequence>
<proteinExistence type="predicted"/>
<dbReference type="Proteomes" id="UP001140502">
    <property type="component" value="Unassembled WGS sequence"/>
</dbReference>
<dbReference type="InterPro" id="IPR013087">
    <property type="entry name" value="Znf_C2H2_type"/>
</dbReference>
<feature type="domain" description="C2H2-type" evidence="1">
    <location>
        <begin position="27"/>
        <end position="53"/>
    </location>
</feature>
<organism evidence="2 3">
    <name type="scientific">Fusarium piperis</name>
    <dbReference type="NCBI Taxonomy" id="1435070"/>
    <lineage>
        <taxon>Eukaryota</taxon>
        <taxon>Fungi</taxon>
        <taxon>Dikarya</taxon>
        <taxon>Ascomycota</taxon>
        <taxon>Pezizomycotina</taxon>
        <taxon>Sordariomycetes</taxon>
        <taxon>Hypocreomycetidae</taxon>
        <taxon>Hypocreales</taxon>
        <taxon>Nectriaceae</taxon>
        <taxon>Fusarium</taxon>
        <taxon>Fusarium solani species complex</taxon>
    </lineage>
</organism>
<keyword evidence="3" id="KW-1185">Reference proteome</keyword>
<evidence type="ECO:0000313" key="3">
    <source>
        <dbReference type="Proteomes" id="UP001140502"/>
    </source>
</evidence>